<dbReference type="VEuPathDB" id="FungiDB:ASPCADRAFT_8925"/>
<dbReference type="EMBL" id="KV907508">
    <property type="protein sequence ID" value="OOF92061.1"/>
    <property type="molecule type" value="Genomic_DNA"/>
</dbReference>
<keyword evidence="3" id="KW-1185">Reference proteome</keyword>
<dbReference type="OrthoDB" id="4509485at2759"/>
<evidence type="ECO:0000313" key="2">
    <source>
        <dbReference type="EMBL" id="OOF92061.1"/>
    </source>
</evidence>
<reference evidence="3" key="1">
    <citation type="journal article" date="2017" name="Genome Biol.">
        <title>Comparative genomics reveals high biological diversity and specific adaptations in the industrially and medically important fungal genus Aspergillus.</title>
        <authorList>
            <person name="de Vries R.P."/>
            <person name="Riley R."/>
            <person name="Wiebenga A."/>
            <person name="Aguilar-Osorio G."/>
            <person name="Amillis S."/>
            <person name="Uchima C.A."/>
            <person name="Anderluh G."/>
            <person name="Asadollahi M."/>
            <person name="Askin M."/>
            <person name="Barry K."/>
            <person name="Battaglia E."/>
            <person name="Bayram O."/>
            <person name="Benocci T."/>
            <person name="Braus-Stromeyer S.A."/>
            <person name="Caldana C."/>
            <person name="Canovas D."/>
            <person name="Cerqueira G.C."/>
            <person name="Chen F."/>
            <person name="Chen W."/>
            <person name="Choi C."/>
            <person name="Clum A."/>
            <person name="Dos Santos R.A."/>
            <person name="Damasio A.R."/>
            <person name="Diallinas G."/>
            <person name="Emri T."/>
            <person name="Fekete E."/>
            <person name="Flipphi M."/>
            <person name="Freyberg S."/>
            <person name="Gallo A."/>
            <person name="Gournas C."/>
            <person name="Habgood R."/>
            <person name="Hainaut M."/>
            <person name="Harispe M.L."/>
            <person name="Henrissat B."/>
            <person name="Hilden K.S."/>
            <person name="Hope R."/>
            <person name="Hossain A."/>
            <person name="Karabika E."/>
            <person name="Karaffa L."/>
            <person name="Karanyi Z."/>
            <person name="Krasevec N."/>
            <person name="Kuo A."/>
            <person name="Kusch H."/>
            <person name="LaButti K."/>
            <person name="Lagendijk E.L."/>
            <person name="Lapidus A."/>
            <person name="Levasseur A."/>
            <person name="Lindquist E."/>
            <person name="Lipzen A."/>
            <person name="Logrieco A.F."/>
            <person name="MacCabe A."/>
            <person name="Maekelae M.R."/>
            <person name="Malavazi I."/>
            <person name="Melin P."/>
            <person name="Meyer V."/>
            <person name="Mielnichuk N."/>
            <person name="Miskei M."/>
            <person name="Molnar A.P."/>
            <person name="Mule G."/>
            <person name="Ngan C.Y."/>
            <person name="Orejas M."/>
            <person name="Orosz E."/>
            <person name="Ouedraogo J.P."/>
            <person name="Overkamp K.M."/>
            <person name="Park H.-S."/>
            <person name="Perrone G."/>
            <person name="Piumi F."/>
            <person name="Punt P.J."/>
            <person name="Ram A.F."/>
            <person name="Ramon A."/>
            <person name="Rauscher S."/>
            <person name="Record E."/>
            <person name="Riano-Pachon D.M."/>
            <person name="Robert V."/>
            <person name="Roehrig J."/>
            <person name="Ruller R."/>
            <person name="Salamov A."/>
            <person name="Salih N.S."/>
            <person name="Samson R.A."/>
            <person name="Sandor E."/>
            <person name="Sanguinetti M."/>
            <person name="Schuetze T."/>
            <person name="Sepcic K."/>
            <person name="Shelest E."/>
            <person name="Sherlock G."/>
            <person name="Sophianopoulou V."/>
            <person name="Squina F.M."/>
            <person name="Sun H."/>
            <person name="Susca A."/>
            <person name="Todd R.B."/>
            <person name="Tsang A."/>
            <person name="Unkles S.E."/>
            <person name="van de Wiele N."/>
            <person name="van Rossen-Uffink D."/>
            <person name="Oliveira J.V."/>
            <person name="Vesth T.C."/>
            <person name="Visser J."/>
            <person name="Yu J.-H."/>
            <person name="Zhou M."/>
            <person name="Andersen M.R."/>
            <person name="Archer D.B."/>
            <person name="Baker S.E."/>
            <person name="Benoit I."/>
            <person name="Brakhage A.A."/>
            <person name="Braus G.H."/>
            <person name="Fischer R."/>
            <person name="Frisvad J.C."/>
            <person name="Goldman G.H."/>
            <person name="Houbraken J."/>
            <person name="Oakley B."/>
            <person name="Pocsi I."/>
            <person name="Scazzocchio C."/>
            <person name="Seiboth B."/>
            <person name="vanKuyk P.A."/>
            <person name="Wortman J."/>
            <person name="Dyer P.S."/>
            <person name="Grigoriev I.V."/>
        </authorList>
    </citation>
    <scope>NUCLEOTIDE SEQUENCE [LARGE SCALE GENOMIC DNA]</scope>
    <source>
        <strain evidence="3">ITEM 5010</strain>
    </source>
</reference>
<dbReference type="AlphaFoldDB" id="A0A1R3RC42"/>
<name>A0A1R3RC42_ASPC5</name>
<accession>A0A1R3RC42</accession>
<organism evidence="2 3">
    <name type="scientific">Aspergillus carbonarius (strain ITEM 5010)</name>
    <dbReference type="NCBI Taxonomy" id="602072"/>
    <lineage>
        <taxon>Eukaryota</taxon>
        <taxon>Fungi</taxon>
        <taxon>Dikarya</taxon>
        <taxon>Ascomycota</taxon>
        <taxon>Pezizomycotina</taxon>
        <taxon>Eurotiomycetes</taxon>
        <taxon>Eurotiomycetidae</taxon>
        <taxon>Eurotiales</taxon>
        <taxon>Aspergillaceae</taxon>
        <taxon>Aspergillus</taxon>
        <taxon>Aspergillus subgen. Circumdati</taxon>
    </lineage>
</organism>
<dbReference type="Pfam" id="PF00651">
    <property type="entry name" value="BTB"/>
    <property type="match status" value="1"/>
</dbReference>
<gene>
    <name evidence="2" type="ORF">ASPCADRAFT_8925</name>
</gene>
<protein>
    <recommendedName>
        <fullName evidence="1">BTB domain-containing protein</fullName>
    </recommendedName>
</protein>
<dbReference type="PROSITE" id="PS50097">
    <property type="entry name" value="BTB"/>
    <property type="match status" value="1"/>
</dbReference>
<dbReference type="InterPro" id="IPR011333">
    <property type="entry name" value="SKP1/BTB/POZ_sf"/>
</dbReference>
<proteinExistence type="predicted"/>
<sequence length="150" mass="16705">MAQTIIKKEQVASTNKDGEKGHALSKHLQTPTIVLRTENLSFNIHSGLLKAKCPTLYARITKPNQQGQETITLSLHQNQDIIFALLDWIYTDNYSMSTCTEPDSTDDTATTSHSDNYDTTATSLPHHIRVYVFSTSPFSKTSHATTSAIY</sequence>
<dbReference type="InterPro" id="IPR000210">
    <property type="entry name" value="BTB/POZ_dom"/>
</dbReference>
<evidence type="ECO:0000259" key="1">
    <source>
        <dbReference type="PROSITE" id="PS50097"/>
    </source>
</evidence>
<feature type="domain" description="BTB" evidence="1">
    <location>
        <begin position="31"/>
        <end position="98"/>
    </location>
</feature>
<dbReference type="SUPFAM" id="SSF54695">
    <property type="entry name" value="POZ domain"/>
    <property type="match status" value="1"/>
</dbReference>
<dbReference type="Gene3D" id="3.30.710.10">
    <property type="entry name" value="Potassium Channel Kv1.1, Chain A"/>
    <property type="match status" value="1"/>
</dbReference>
<dbReference type="Proteomes" id="UP000188318">
    <property type="component" value="Unassembled WGS sequence"/>
</dbReference>
<evidence type="ECO:0000313" key="3">
    <source>
        <dbReference type="Proteomes" id="UP000188318"/>
    </source>
</evidence>